<feature type="compositionally biased region" description="Basic and acidic residues" evidence="1">
    <location>
        <begin position="253"/>
        <end position="269"/>
    </location>
</feature>
<protein>
    <submittedName>
        <fullName evidence="2">YheC/YheD family protein</fullName>
    </submittedName>
</protein>
<accession>A0ABW4DGD0</accession>
<sequence>MKTSRAHAIRSKWRKTQVLLRHQGIKPFIPETRKYNKVSLTSMLEKYKMVYVKPDSGTFGKGVMRAEQDESQRFAYQYGEKRWEFKNVEALYKSISKQVGDQSYLIQKGVHLLRHQKRYSDIRVMVQRNAKGTWEATGIIGRLGHPRKIVTNYHNGGKPMALEELLKSHLSPSKQAELIKKLNTLGITIATQLQKTYPNFRQIGVDIGLDRSFTPWILEVNTKPDPFIFNQLKDKSMYRKVLRYWRLANEKRKMTAPDKSINKDKDKSKVKVPKKAKNS</sequence>
<dbReference type="Pfam" id="PF14398">
    <property type="entry name" value="ATPgrasp_YheCD"/>
    <property type="match status" value="1"/>
</dbReference>
<reference evidence="3" key="1">
    <citation type="journal article" date="2019" name="Int. J. Syst. Evol. Microbiol.">
        <title>The Global Catalogue of Microorganisms (GCM) 10K type strain sequencing project: providing services to taxonomists for standard genome sequencing and annotation.</title>
        <authorList>
            <consortium name="The Broad Institute Genomics Platform"/>
            <consortium name="The Broad Institute Genome Sequencing Center for Infectious Disease"/>
            <person name="Wu L."/>
            <person name="Ma J."/>
        </authorList>
    </citation>
    <scope>NUCLEOTIDE SEQUENCE [LARGE SCALE GENOMIC DNA]</scope>
    <source>
        <strain evidence="3">CCM 9147</strain>
    </source>
</reference>
<gene>
    <name evidence="2" type="ORF">ACFQ5D_16020</name>
</gene>
<evidence type="ECO:0000256" key="1">
    <source>
        <dbReference type="SAM" id="MobiDB-lite"/>
    </source>
</evidence>
<proteinExistence type="predicted"/>
<keyword evidence="3" id="KW-1185">Reference proteome</keyword>
<dbReference type="Gene3D" id="3.30.470.20">
    <property type="entry name" value="ATP-grasp fold, B domain"/>
    <property type="match status" value="1"/>
</dbReference>
<feature type="region of interest" description="Disordered" evidence="1">
    <location>
        <begin position="253"/>
        <end position="279"/>
    </location>
</feature>
<name>A0ABW4DGD0_9BACL</name>
<feature type="compositionally biased region" description="Basic residues" evidence="1">
    <location>
        <begin position="270"/>
        <end position="279"/>
    </location>
</feature>
<dbReference type="InterPro" id="IPR026838">
    <property type="entry name" value="YheC/D"/>
</dbReference>
<dbReference type="SUPFAM" id="SSF56059">
    <property type="entry name" value="Glutathione synthetase ATP-binding domain-like"/>
    <property type="match status" value="1"/>
</dbReference>
<comment type="caution">
    <text evidence="2">The sequence shown here is derived from an EMBL/GenBank/DDBJ whole genome shotgun (WGS) entry which is preliminary data.</text>
</comment>
<dbReference type="RefSeq" id="WP_229525356.1">
    <property type="nucleotide sequence ID" value="NZ_JAFFQR010000095.1"/>
</dbReference>
<dbReference type="Proteomes" id="UP001597340">
    <property type="component" value="Unassembled WGS sequence"/>
</dbReference>
<evidence type="ECO:0000313" key="3">
    <source>
        <dbReference type="Proteomes" id="UP001597340"/>
    </source>
</evidence>
<evidence type="ECO:0000313" key="2">
    <source>
        <dbReference type="EMBL" id="MFD1462871.1"/>
    </source>
</evidence>
<organism evidence="2 3">
    <name type="scientific">Paenibacillus farraposensis</name>
    <dbReference type="NCBI Taxonomy" id="2807095"/>
    <lineage>
        <taxon>Bacteria</taxon>
        <taxon>Bacillati</taxon>
        <taxon>Bacillota</taxon>
        <taxon>Bacilli</taxon>
        <taxon>Bacillales</taxon>
        <taxon>Paenibacillaceae</taxon>
        <taxon>Paenibacillus</taxon>
    </lineage>
</organism>
<dbReference type="EMBL" id="JBHTNZ010000023">
    <property type="protein sequence ID" value="MFD1462871.1"/>
    <property type="molecule type" value="Genomic_DNA"/>
</dbReference>